<comment type="similarity">
    <text evidence="1 5">Belongs to the chaperonin (HSP60) family.</text>
</comment>
<comment type="caution">
    <text evidence="7">The sequence shown here is derived from an EMBL/GenBank/DDBJ whole genome shotgun (WGS) entry which is preliminary data.</text>
</comment>
<dbReference type="CDD" id="cd03344">
    <property type="entry name" value="GroEL"/>
    <property type="match status" value="1"/>
</dbReference>
<dbReference type="InterPro" id="IPR002423">
    <property type="entry name" value="Cpn60/GroEL/TCP-1"/>
</dbReference>
<evidence type="ECO:0000313" key="8">
    <source>
        <dbReference type="EMBL" id="KAK8864028.1"/>
    </source>
</evidence>
<dbReference type="NCBIfam" id="TIGR02348">
    <property type="entry name" value="GroEL"/>
    <property type="match status" value="1"/>
</dbReference>
<dbReference type="Proteomes" id="UP001470230">
    <property type="component" value="Unassembled WGS sequence"/>
</dbReference>
<keyword evidence="2" id="KW-0547">Nucleotide-binding</keyword>
<keyword evidence="4" id="KW-0143">Chaperone</keyword>
<keyword evidence="6" id="KW-0175">Coiled coil</keyword>
<dbReference type="SUPFAM" id="SSF54849">
    <property type="entry name" value="GroEL-intermediate domain like"/>
    <property type="match status" value="1"/>
</dbReference>
<evidence type="ECO:0000256" key="4">
    <source>
        <dbReference type="ARBA" id="ARBA00023186"/>
    </source>
</evidence>
<keyword evidence="9" id="KW-1185">Reference proteome</keyword>
<dbReference type="PRINTS" id="PR00298">
    <property type="entry name" value="CHAPERONIN60"/>
</dbReference>
<sequence>MLSSLYRRSISHAKLLQFGATARQQLLEGVNKLADAVIVTLGPKGKNAMIEAPYGPPKVTKDGVTVAKSIEFADKWHNMGAQLVISVAQKTNDIAGDGTTTATLLTRELYREGLKALSAGLDPNEVRKGITIAVDAIVKELAKSTKKVTTHEEIAQVASISANGNHDIGKLIADAFKAVGKEGIITVQNGKTFENVLEVVEGMKIERGYVAPFFMTDTKTMKCEYENPYILITDMKISTFQQIQPLLEGVVQQNRPLLIIADDVDGDALATLVVNKLRGGLKVVAIRAPGFGDNKKATLQDIAIVTGGQVISEDLGLKIESIKLNQLGNCSKITVSKDDCIVMGGAGKKEEMNSRLEEIRKQLENTESKYEKDKLQERLAKLTGGVAVISVGGASEVEVGETKDLIDDALNATRAAIEEGIVPGGGVALLNCTNHIKDLKGKNFEQQTGIDIVREACTQPCKKIAENAGQSGQVVANAILSKNEPSYGYDARTNQYVDMFKNGIIDPTKVVRLALVNAASVASAMTSAEVMISDKPEEKTAAPPAPPMGGGMY</sequence>
<dbReference type="InterPro" id="IPR027413">
    <property type="entry name" value="GROEL-like_equatorial_sf"/>
</dbReference>
<proteinExistence type="inferred from homology"/>
<evidence type="ECO:0000256" key="3">
    <source>
        <dbReference type="ARBA" id="ARBA00022840"/>
    </source>
</evidence>
<dbReference type="HAMAP" id="MF_00600">
    <property type="entry name" value="CH60"/>
    <property type="match status" value="1"/>
</dbReference>
<dbReference type="EMBL" id="JAPFFF010000205">
    <property type="protein sequence ID" value="KAK8835232.1"/>
    <property type="molecule type" value="Genomic_DNA"/>
</dbReference>
<name>A0ABR2GPE0_9EUKA</name>
<protein>
    <submittedName>
        <fullName evidence="7">Chaperonin</fullName>
    </submittedName>
</protein>
<evidence type="ECO:0000256" key="6">
    <source>
        <dbReference type="SAM" id="Coils"/>
    </source>
</evidence>
<dbReference type="Gene3D" id="1.10.560.10">
    <property type="entry name" value="GroEL-like equatorial domain"/>
    <property type="match status" value="1"/>
</dbReference>
<dbReference type="PANTHER" id="PTHR45633">
    <property type="entry name" value="60 KDA HEAT SHOCK PROTEIN, MITOCHONDRIAL"/>
    <property type="match status" value="1"/>
</dbReference>
<dbReference type="SUPFAM" id="SSF52029">
    <property type="entry name" value="GroEL apical domain-like"/>
    <property type="match status" value="1"/>
</dbReference>
<dbReference type="Gene3D" id="3.30.260.10">
    <property type="entry name" value="TCP-1-like chaperonin intermediate domain"/>
    <property type="match status" value="1"/>
</dbReference>
<evidence type="ECO:0000313" key="9">
    <source>
        <dbReference type="Proteomes" id="UP001470230"/>
    </source>
</evidence>
<dbReference type="InterPro" id="IPR027410">
    <property type="entry name" value="TCP-1-like_intermed_sf"/>
</dbReference>
<evidence type="ECO:0000313" key="7">
    <source>
        <dbReference type="EMBL" id="KAK8835232.1"/>
    </source>
</evidence>
<dbReference type="EMBL" id="JAPFFF010000017">
    <property type="protein sequence ID" value="KAK8864028.1"/>
    <property type="molecule type" value="Genomic_DNA"/>
</dbReference>
<dbReference type="NCBIfam" id="NF000592">
    <property type="entry name" value="PRK00013.1"/>
    <property type="match status" value="1"/>
</dbReference>
<accession>A0ABR2GPE0</accession>
<dbReference type="NCBIfam" id="NF009487">
    <property type="entry name" value="PRK12849.1"/>
    <property type="match status" value="1"/>
</dbReference>
<reference evidence="7 9" key="1">
    <citation type="submission" date="2024-04" db="EMBL/GenBank/DDBJ databases">
        <title>Tritrichomonas musculus Genome.</title>
        <authorList>
            <person name="Alves-Ferreira E."/>
            <person name="Grigg M."/>
            <person name="Lorenzi H."/>
            <person name="Galac M."/>
        </authorList>
    </citation>
    <scope>NUCLEOTIDE SEQUENCE [LARGE SCALE GENOMIC DNA]</scope>
    <source>
        <strain evidence="7 9">EAF2021</strain>
    </source>
</reference>
<evidence type="ECO:0000256" key="5">
    <source>
        <dbReference type="RuleBase" id="RU000418"/>
    </source>
</evidence>
<organism evidence="7 9">
    <name type="scientific">Tritrichomonas musculus</name>
    <dbReference type="NCBI Taxonomy" id="1915356"/>
    <lineage>
        <taxon>Eukaryota</taxon>
        <taxon>Metamonada</taxon>
        <taxon>Parabasalia</taxon>
        <taxon>Tritrichomonadida</taxon>
        <taxon>Tritrichomonadidae</taxon>
        <taxon>Tritrichomonas</taxon>
    </lineage>
</organism>
<dbReference type="InterPro" id="IPR001844">
    <property type="entry name" value="Cpn60/GroEL"/>
</dbReference>
<evidence type="ECO:0000256" key="2">
    <source>
        <dbReference type="ARBA" id="ARBA00022741"/>
    </source>
</evidence>
<gene>
    <name evidence="8" type="ORF">M9Y10_011722</name>
    <name evidence="7" type="ORF">M9Y10_017058</name>
</gene>
<dbReference type="Gene3D" id="3.50.7.10">
    <property type="entry name" value="GroEL"/>
    <property type="match status" value="1"/>
</dbReference>
<dbReference type="Pfam" id="PF00118">
    <property type="entry name" value="Cpn60_TCP1"/>
    <property type="match status" value="1"/>
</dbReference>
<dbReference type="NCBIfam" id="NF009489">
    <property type="entry name" value="PRK12851.1"/>
    <property type="match status" value="1"/>
</dbReference>
<dbReference type="SUPFAM" id="SSF48592">
    <property type="entry name" value="GroEL equatorial domain-like"/>
    <property type="match status" value="1"/>
</dbReference>
<dbReference type="NCBIfam" id="NF009488">
    <property type="entry name" value="PRK12850.1"/>
    <property type="match status" value="1"/>
</dbReference>
<feature type="coiled-coil region" evidence="6">
    <location>
        <begin position="346"/>
        <end position="376"/>
    </location>
</feature>
<dbReference type="PROSITE" id="PS00296">
    <property type="entry name" value="CHAPERONINS_CPN60"/>
    <property type="match status" value="1"/>
</dbReference>
<dbReference type="InterPro" id="IPR027409">
    <property type="entry name" value="GroEL-like_apical_dom_sf"/>
</dbReference>
<keyword evidence="3" id="KW-0067">ATP-binding</keyword>
<evidence type="ECO:0000256" key="1">
    <source>
        <dbReference type="ARBA" id="ARBA00006607"/>
    </source>
</evidence>
<dbReference type="InterPro" id="IPR018370">
    <property type="entry name" value="Chaperonin_Cpn60_CS"/>
</dbReference>